<organism evidence="1 2">
    <name type="scientific">Candidatus Methanogaster sp</name>
    <dbReference type="NCBI Taxonomy" id="3386292"/>
    <lineage>
        <taxon>Archaea</taxon>
        <taxon>Methanobacteriati</taxon>
        <taxon>Methanobacteriota</taxon>
        <taxon>Stenosarchaea group</taxon>
        <taxon>Methanomicrobia</taxon>
        <taxon>Methanosarcinales</taxon>
        <taxon>ANME-2 cluster</taxon>
        <taxon>Candidatus Methanogasteraceae</taxon>
        <taxon>Candidatus Methanogaster</taxon>
    </lineage>
</organism>
<evidence type="ECO:0000313" key="2">
    <source>
        <dbReference type="Proteomes" id="UP000248329"/>
    </source>
</evidence>
<gene>
    <name evidence="1" type="ORF">C4B59_17085</name>
</gene>
<proteinExistence type="predicted"/>
<dbReference type="EMBL" id="PQXF01000109">
    <property type="protein sequence ID" value="PXF56328.1"/>
    <property type="molecule type" value="Genomic_DNA"/>
</dbReference>
<reference evidence="1" key="1">
    <citation type="submission" date="2018-01" db="EMBL/GenBank/DDBJ databases">
        <authorList>
            <person name="Krukenberg V."/>
        </authorList>
    </citation>
    <scope>NUCLEOTIDE SEQUENCE</scope>
    <source>
        <strain evidence="1">E20ANME2</strain>
    </source>
</reference>
<protein>
    <submittedName>
        <fullName evidence="1">Uncharacterized protein</fullName>
    </submittedName>
</protein>
<sequence length="139" mass="15954">MRHSKSDPKLFTFDKLVDYFRSVIKEFPDKRIGNNTRYSIEDAAAGAFSIFFTQSPSFLAFQKAMQEKKGQNNAQTLFGMYQIPSDNHIRDLLDEVHPSYVFPVFYNGPQNLDSVLSYTWEENEGGPSGEFKEKAHTVI</sequence>
<accession>A0AC61KY04</accession>
<dbReference type="Proteomes" id="UP000248329">
    <property type="component" value="Unassembled WGS sequence"/>
</dbReference>
<name>A0AC61KY04_9EURY</name>
<comment type="caution">
    <text evidence="1">The sequence shown here is derived from an EMBL/GenBank/DDBJ whole genome shotgun (WGS) entry which is preliminary data.</text>
</comment>
<evidence type="ECO:0000313" key="1">
    <source>
        <dbReference type="EMBL" id="PXF56328.1"/>
    </source>
</evidence>